<feature type="transmembrane region" description="Helical" evidence="2">
    <location>
        <begin position="70"/>
        <end position="95"/>
    </location>
</feature>
<evidence type="ECO:0000256" key="2">
    <source>
        <dbReference type="SAM" id="Phobius"/>
    </source>
</evidence>
<dbReference type="Proteomes" id="UP000287609">
    <property type="component" value="Unassembled WGS sequence"/>
</dbReference>
<reference evidence="3 4" key="1">
    <citation type="submission" date="2018-09" db="EMBL/GenBank/DDBJ databases">
        <title>Characterization of the phylogenetic diversity of five novel species belonging to the genus Bifidobacterium.</title>
        <authorList>
            <person name="Lugli G.A."/>
            <person name="Duranti S."/>
            <person name="Milani C."/>
        </authorList>
    </citation>
    <scope>NUCLEOTIDE SEQUENCE [LARGE SCALE GENOMIC DNA]</scope>
    <source>
        <strain evidence="3 4">2036B</strain>
    </source>
</reference>
<keyword evidence="4" id="KW-1185">Reference proteome</keyword>
<keyword evidence="2" id="KW-1133">Transmembrane helix</keyword>
<protein>
    <submittedName>
        <fullName evidence="3">Uncharacterized protein</fullName>
    </submittedName>
</protein>
<feature type="transmembrane region" description="Helical" evidence="2">
    <location>
        <begin position="30"/>
        <end position="50"/>
    </location>
</feature>
<feature type="region of interest" description="Disordered" evidence="1">
    <location>
        <begin position="108"/>
        <end position="128"/>
    </location>
</feature>
<organism evidence="3 4">
    <name type="scientific">Bifidobacterium dolichotidis</name>
    <dbReference type="NCBI Taxonomy" id="2306976"/>
    <lineage>
        <taxon>Bacteria</taxon>
        <taxon>Bacillati</taxon>
        <taxon>Actinomycetota</taxon>
        <taxon>Actinomycetes</taxon>
        <taxon>Bifidobacteriales</taxon>
        <taxon>Bifidobacteriaceae</taxon>
        <taxon>Bifidobacterium</taxon>
    </lineage>
</organism>
<accession>A0A430FS30</accession>
<evidence type="ECO:0000313" key="3">
    <source>
        <dbReference type="EMBL" id="RSX55668.1"/>
    </source>
</evidence>
<comment type="caution">
    <text evidence="3">The sequence shown here is derived from an EMBL/GenBank/DDBJ whole genome shotgun (WGS) entry which is preliminary data.</text>
</comment>
<keyword evidence="2" id="KW-0472">Membrane</keyword>
<proteinExistence type="predicted"/>
<dbReference type="EMBL" id="QXGM01000001">
    <property type="protein sequence ID" value="RSX55668.1"/>
    <property type="molecule type" value="Genomic_DNA"/>
</dbReference>
<gene>
    <name evidence="3" type="ORF">D2E26_0231</name>
</gene>
<evidence type="ECO:0000313" key="4">
    <source>
        <dbReference type="Proteomes" id="UP000287609"/>
    </source>
</evidence>
<name>A0A430FS30_9BIFI</name>
<sequence>MQWQWQQQRQQQQQLQQKQKLQKRQQAQRSWWRFTALALLITIADGIAVIGLERLVATDPAHPLMFGPALLQLGCVAAFWPCCAATMVLLLIAAATAAIRRRRARAAVDAGASHQEHDPDPPATCSSP</sequence>
<evidence type="ECO:0000256" key="1">
    <source>
        <dbReference type="SAM" id="MobiDB-lite"/>
    </source>
</evidence>
<dbReference type="AlphaFoldDB" id="A0A430FS30"/>
<keyword evidence="2" id="KW-0812">Transmembrane</keyword>